<dbReference type="InterPro" id="IPR012495">
    <property type="entry name" value="TadE-like_dom"/>
</dbReference>
<keyword evidence="1" id="KW-0812">Transmembrane</keyword>
<keyword evidence="4" id="KW-1185">Reference proteome</keyword>
<organism evidence="3 4">
    <name type="scientific">Sphingomonas astaxanthinifaciens DSM 22298</name>
    <dbReference type="NCBI Taxonomy" id="1123267"/>
    <lineage>
        <taxon>Bacteria</taxon>
        <taxon>Pseudomonadati</taxon>
        <taxon>Pseudomonadota</taxon>
        <taxon>Alphaproteobacteria</taxon>
        <taxon>Sphingomonadales</taxon>
        <taxon>Sphingomonadaceae</taxon>
        <taxon>Sphingomonas</taxon>
    </lineage>
</organism>
<feature type="transmembrane region" description="Helical" evidence="1">
    <location>
        <begin position="15"/>
        <end position="35"/>
    </location>
</feature>
<keyword evidence="1" id="KW-1133">Transmembrane helix</keyword>
<evidence type="ECO:0000313" key="3">
    <source>
        <dbReference type="EMBL" id="GLR48390.1"/>
    </source>
</evidence>
<accession>A0ABQ5Z8S1</accession>
<gene>
    <name evidence="3" type="ORF">GCM10007925_21060</name>
</gene>
<sequence>MIRLFQRLRSDERGAAVIELALAAPILATLVIGIVDISNAYSRKLSLEQAAQRAMEKIMQTTDDDTVDTTVTKDIEDAAGIPAASITMTTKLFCTSRSTGVVTQKSNFTDDCNGATEWESRYIEITAVDEFQPMFPIKFGANANGKYPIRVKVGMRTQ</sequence>
<evidence type="ECO:0000256" key="1">
    <source>
        <dbReference type="SAM" id="Phobius"/>
    </source>
</evidence>
<proteinExistence type="predicted"/>
<evidence type="ECO:0000259" key="2">
    <source>
        <dbReference type="Pfam" id="PF07811"/>
    </source>
</evidence>
<keyword evidence="1" id="KW-0472">Membrane</keyword>
<comment type="caution">
    <text evidence="3">The sequence shown here is derived from an EMBL/GenBank/DDBJ whole genome shotgun (WGS) entry which is preliminary data.</text>
</comment>
<protein>
    <recommendedName>
        <fullName evidence="2">TadE-like domain-containing protein</fullName>
    </recommendedName>
</protein>
<dbReference type="Proteomes" id="UP001156703">
    <property type="component" value="Unassembled WGS sequence"/>
</dbReference>
<dbReference type="RefSeq" id="WP_037504305.1">
    <property type="nucleotide sequence ID" value="NZ_BSOO01000025.1"/>
</dbReference>
<feature type="domain" description="TadE-like" evidence="2">
    <location>
        <begin position="14"/>
        <end position="54"/>
    </location>
</feature>
<dbReference type="EMBL" id="BSOO01000025">
    <property type="protein sequence ID" value="GLR48390.1"/>
    <property type="molecule type" value="Genomic_DNA"/>
</dbReference>
<dbReference type="Pfam" id="PF07811">
    <property type="entry name" value="TadE"/>
    <property type="match status" value="1"/>
</dbReference>
<evidence type="ECO:0000313" key="4">
    <source>
        <dbReference type="Proteomes" id="UP001156703"/>
    </source>
</evidence>
<name>A0ABQ5Z8S1_9SPHN</name>
<reference evidence="4" key="1">
    <citation type="journal article" date="2019" name="Int. J. Syst. Evol. Microbiol.">
        <title>The Global Catalogue of Microorganisms (GCM) 10K type strain sequencing project: providing services to taxonomists for standard genome sequencing and annotation.</title>
        <authorList>
            <consortium name="The Broad Institute Genomics Platform"/>
            <consortium name="The Broad Institute Genome Sequencing Center for Infectious Disease"/>
            <person name="Wu L."/>
            <person name="Ma J."/>
        </authorList>
    </citation>
    <scope>NUCLEOTIDE SEQUENCE [LARGE SCALE GENOMIC DNA]</scope>
    <source>
        <strain evidence="4">NBRC 102146</strain>
    </source>
</reference>